<dbReference type="RefSeq" id="WP_338395043.1">
    <property type="nucleotide sequence ID" value="NZ_AP025315.1"/>
</dbReference>
<evidence type="ECO:0000256" key="5">
    <source>
        <dbReference type="ARBA" id="ARBA00023136"/>
    </source>
</evidence>
<keyword evidence="9" id="KW-0614">Plasmid</keyword>
<feature type="transmembrane region" description="Helical" evidence="6">
    <location>
        <begin position="663"/>
        <end position="685"/>
    </location>
</feature>
<comment type="subcellular location">
    <subcellularLocation>
        <location evidence="1">Cell membrane</location>
        <topology evidence="1">Multi-pass membrane protein</topology>
    </subcellularLocation>
</comment>
<accession>A0AAU9CQ96</accession>
<evidence type="ECO:0000256" key="1">
    <source>
        <dbReference type="ARBA" id="ARBA00004651"/>
    </source>
</evidence>
<keyword evidence="4 6" id="KW-1133">Transmembrane helix</keyword>
<dbReference type="AlphaFoldDB" id="A0AAU9CQ96"/>
<feature type="transmembrane region" description="Helical" evidence="6">
    <location>
        <begin position="411"/>
        <end position="430"/>
    </location>
</feature>
<proteinExistence type="predicted"/>
<feature type="transmembrane region" description="Helical" evidence="6">
    <location>
        <begin position="20"/>
        <end position="42"/>
    </location>
</feature>
<dbReference type="PANTHER" id="PTHR30572:SF18">
    <property type="entry name" value="ABC-TYPE MACROLIDE FAMILY EXPORT SYSTEM PERMEASE COMPONENT 2"/>
    <property type="match status" value="1"/>
</dbReference>
<geneLocation type="plasmid" evidence="9 10">
    <name>pFA1</name>
</geneLocation>
<feature type="transmembrane region" description="Helical" evidence="6">
    <location>
        <begin position="719"/>
        <end position="738"/>
    </location>
</feature>
<feature type="domain" description="MacB-like periplasmic core" evidence="8">
    <location>
        <begin position="20"/>
        <end position="234"/>
    </location>
</feature>
<keyword evidence="10" id="KW-1185">Reference proteome</keyword>
<feature type="transmembrane region" description="Helical" evidence="6">
    <location>
        <begin position="750"/>
        <end position="769"/>
    </location>
</feature>
<evidence type="ECO:0000256" key="4">
    <source>
        <dbReference type="ARBA" id="ARBA00022989"/>
    </source>
</evidence>
<dbReference type="InterPro" id="IPR025857">
    <property type="entry name" value="MacB_PCD"/>
</dbReference>
<dbReference type="PANTHER" id="PTHR30572">
    <property type="entry name" value="MEMBRANE COMPONENT OF TRANSPORTER-RELATED"/>
    <property type="match status" value="1"/>
</dbReference>
<dbReference type="InterPro" id="IPR003838">
    <property type="entry name" value="ABC3_permease_C"/>
</dbReference>
<keyword evidence="3 6" id="KW-0812">Transmembrane</keyword>
<reference evidence="9 10" key="1">
    <citation type="submission" date="2021-12" db="EMBL/GenBank/DDBJ databases">
        <title>Genome sequencing of bacteria with rrn-lacking chromosome and rrn-plasmid.</title>
        <authorList>
            <person name="Anda M."/>
            <person name="Iwasaki W."/>
        </authorList>
    </citation>
    <scope>NUCLEOTIDE SEQUENCE [LARGE SCALE GENOMIC DNA]</scope>
    <source>
        <strain evidence="9 10">DSM 100852</strain>
        <plasmid evidence="9 10">pFA1</plasmid>
    </source>
</reference>
<evidence type="ECO:0000313" key="9">
    <source>
        <dbReference type="EMBL" id="BDD11555.1"/>
    </source>
</evidence>
<keyword evidence="2" id="KW-1003">Cell membrane</keyword>
<dbReference type="EMBL" id="AP025315">
    <property type="protein sequence ID" value="BDD11555.1"/>
    <property type="molecule type" value="Genomic_DNA"/>
</dbReference>
<dbReference type="GO" id="GO:0022857">
    <property type="term" value="F:transmembrane transporter activity"/>
    <property type="evidence" value="ECO:0007669"/>
    <property type="project" value="TreeGrafter"/>
</dbReference>
<feature type="transmembrane region" description="Helical" evidence="6">
    <location>
        <begin position="330"/>
        <end position="353"/>
    </location>
</feature>
<name>A0AAU9CQ96_9BACT</name>
<evidence type="ECO:0000313" key="10">
    <source>
        <dbReference type="Proteomes" id="UP001348817"/>
    </source>
</evidence>
<evidence type="ECO:0000256" key="2">
    <source>
        <dbReference type="ARBA" id="ARBA00022475"/>
    </source>
</evidence>
<keyword evidence="5 6" id="KW-0472">Membrane</keyword>
<feature type="transmembrane region" description="Helical" evidence="6">
    <location>
        <begin position="374"/>
        <end position="396"/>
    </location>
</feature>
<dbReference type="GO" id="GO:0005886">
    <property type="term" value="C:plasma membrane"/>
    <property type="evidence" value="ECO:0007669"/>
    <property type="project" value="UniProtKB-SubCell"/>
</dbReference>
<feature type="domain" description="ABC3 transporter permease C-terminal" evidence="7">
    <location>
        <begin position="666"/>
        <end position="779"/>
    </location>
</feature>
<sequence length="786" mass="89889">MLFYYLKISFRRLLRNRVYSLVNILGLGLGLSVSLWLFNYAYKEWQTDRWQKGMERVFRLGEVYKPTGSRNVGTGYWVIEGLKDRFPGLKVGRLTQTKMPIHFEESEANKKDDRGVFSADYGFLEVMRFKPILGSIKGFGDRPNQLVLTESVAKQYFPNESPIGKKIMTYYSTLETSYEVLAVIPDFPEWSSLRATAFIPLRKPKQRNTSAIKTVFETYIELPEDLLLEDVFSAITEWRKQRHSGEEMSKQEAFGQEFYDMYFGSSDTRSFRTTGSRFYTLGMLSLGVLVLVLSLLNYSIITVSSIGLAYRRTEIRRSLGESRPLLIVSYAIESGTNLVFASLVAIALTVFSYPFVNRILDFSEFDYFHMKPTFLYHLFVLYSICWAIMLVVVWVGEKRIKGLRTFGKSQVILQLITVCVLLICSVVFLAQLDKLRREMGFAPEKCAVVYFSERAYNKDHSEVPFMQALRKDPLVLSCASGIMIPRTTPFASNYNLTDNPDRKISAACLVGDQGYISTLGITILKGKDINPQRIRRSRESRNFQAVINEKMAKALGIHDDPIGKRFEGKWIDKSDDRFEIIGVVKDFQHTSFLNTAGPAFITDWRHMHPGSLIIKYAPGTFERLRERVIALHQQYYEGTHRDIELEPFSLSSLHKKEVQFGKVLFLFTGIGLFIVCLGLFGVSYFTAETRTKEIGIRKANGATTFEILRFLNSSTLKQVAVAFVIAVPIAYYAIGRWLENFAYKTEMSWWIFAGAGLLAGLVALATVSWQSWRAASREPVEALRYE</sequence>
<dbReference type="Pfam" id="PF02687">
    <property type="entry name" value="FtsX"/>
    <property type="match status" value="1"/>
</dbReference>
<dbReference type="InterPro" id="IPR050250">
    <property type="entry name" value="Macrolide_Exporter_MacB"/>
</dbReference>
<evidence type="ECO:0000256" key="3">
    <source>
        <dbReference type="ARBA" id="ARBA00022692"/>
    </source>
</evidence>
<dbReference type="KEGG" id="fax:FUAX_39870"/>
<evidence type="ECO:0000259" key="8">
    <source>
        <dbReference type="Pfam" id="PF12704"/>
    </source>
</evidence>
<dbReference type="Pfam" id="PF12704">
    <property type="entry name" value="MacB_PCD"/>
    <property type="match status" value="2"/>
</dbReference>
<gene>
    <name evidence="9" type="ORF">FUAX_39870</name>
</gene>
<feature type="domain" description="MacB-like periplasmic core" evidence="8">
    <location>
        <begin position="506"/>
        <end position="619"/>
    </location>
</feature>
<feature type="transmembrane region" description="Helical" evidence="6">
    <location>
        <begin position="278"/>
        <end position="310"/>
    </location>
</feature>
<protein>
    <submittedName>
        <fullName evidence="9">ABC transporter permease</fullName>
    </submittedName>
</protein>
<dbReference type="Proteomes" id="UP001348817">
    <property type="component" value="Plasmid pFA1"/>
</dbReference>
<organism evidence="9 10">
    <name type="scientific">Fulvitalea axinellae</name>
    <dbReference type="NCBI Taxonomy" id="1182444"/>
    <lineage>
        <taxon>Bacteria</taxon>
        <taxon>Pseudomonadati</taxon>
        <taxon>Bacteroidota</taxon>
        <taxon>Cytophagia</taxon>
        <taxon>Cytophagales</taxon>
        <taxon>Persicobacteraceae</taxon>
        <taxon>Fulvitalea</taxon>
    </lineage>
</organism>
<evidence type="ECO:0000256" key="6">
    <source>
        <dbReference type="SAM" id="Phobius"/>
    </source>
</evidence>
<evidence type="ECO:0000259" key="7">
    <source>
        <dbReference type="Pfam" id="PF02687"/>
    </source>
</evidence>